<evidence type="ECO:0000313" key="1">
    <source>
        <dbReference type="EMBL" id="PHM45006.1"/>
    </source>
</evidence>
<dbReference type="Proteomes" id="UP000224607">
    <property type="component" value="Unassembled WGS sequence"/>
</dbReference>
<keyword evidence="4" id="KW-1185">Reference proteome</keyword>
<dbReference type="Proteomes" id="UP000198919">
    <property type="component" value="Unassembled WGS sequence"/>
</dbReference>
<accession>A0A1I3KCK0</accession>
<gene>
    <name evidence="2" type="ORF">SAMN05421680_10340</name>
    <name evidence="1" type="ORF">Xmau_01211</name>
</gene>
<reference evidence="3" key="1">
    <citation type="submission" date="2016-10" db="EMBL/GenBank/DDBJ databases">
        <authorList>
            <person name="Varghese N."/>
            <person name="Submissions S."/>
        </authorList>
    </citation>
    <scope>NUCLEOTIDE SEQUENCE [LARGE SCALE GENOMIC DNA]</scope>
    <source>
        <strain evidence="3">DSM 17908</strain>
    </source>
</reference>
<organism evidence="2 3">
    <name type="scientific">Xenorhabdus mauleonii</name>
    <dbReference type="NCBI Taxonomy" id="351675"/>
    <lineage>
        <taxon>Bacteria</taxon>
        <taxon>Pseudomonadati</taxon>
        <taxon>Pseudomonadota</taxon>
        <taxon>Gammaproteobacteria</taxon>
        <taxon>Enterobacterales</taxon>
        <taxon>Morganellaceae</taxon>
        <taxon>Xenorhabdus</taxon>
    </lineage>
</organism>
<evidence type="ECO:0000313" key="3">
    <source>
        <dbReference type="Proteomes" id="UP000198919"/>
    </source>
</evidence>
<evidence type="ECO:0000313" key="4">
    <source>
        <dbReference type="Proteomes" id="UP000224607"/>
    </source>
</evidence>
<dbReference type="EMBL" id="NITY01000003">
    <property type="protein sequence ID" value="PHM45006.1"/>
    <property type="molecule type" value="Genomic_DNA"/>
</dbReference>
<dbReference type="AlphaFoldDB" id="A0A1I3KCK0"/>
<proteinExistence type="predicted"/>
<dbReference type="RefSeq" id="WP_175494904.1">
    <property type="nucleotide sequence ID" value="NZ_CAWNQB010000023.1"/>
</dbReference>
<protein>
    <submittedName>
        <fullName evidence="1">Triacylglycerol lipase</fullName>
    </submittedName>
</protein>
<reference evidence="1 4" key="3">
    <citation type="journal article" date="2017" name="Nat. Microbiol.">
        <title>Natural product diversity associated with the nematode symbionts Photorhabdus and Xenorhabdus.</title>
        <authorList>
            <person name="Tobias N.J."/>
            <person name="Wolff H."/>
            <person name="Djahanschiri B."/>
            <person name="Grundmann F."/>
            <person name="Kronenwerth M."/>
            <person name="Shi Y.M."/>
            <person name="Simonyi S."/>
            <person name="Grun P."/>
            <person name="Shapiro-Ilan D."/>
            <person name="Pidot S.J."/>
            <person name="Stinear T.P."/>
            <person name="Ebersberger I."/>
            <person name="Bode H.B."/>
        </authorList>
    </citation>
    <scope>NUCLEOTIDE SEQUENCE [LARGE SCALE GENOMIC DNA]</scope>
    <source>
        <strain evidence="1 4">DSM 17908</strain>
    </source>
</reference>
<evidence type="ECO:0000313" key="2">
    <source>
        <dbReference type="EMBL" id="SFI70070.1"/>
    </source>
</evidence>
<dbReference type="STRING" id="351675.SAMN05421680_10340"/>
<reference evidence="2" key="2">
    <citation type="submission" date="2016-10" db="EMBL/GenBank/DDBJ databases">
        <authorList>
            <person name="de Groot N.N."/>
        </authorList>
    </citation>
    <scope>NUCLEOTIDE SEQUENCE [LARGE SCALE GENOMIC DNA]</scope>
    <source>
        <strain evidence="2">DSM 17908</strain>
    </source>
</reference>
<name>A0A1I3KCK0_9GAMM</name>
<dbReference type="EMBL" id="FORG01000003">
    <property type="protein sequence ID" value="SFI70070.1"/>
    <property type="molecule type" value="Genomic_DNA"/>
</dbReference>
<sequence>MGSLKGDRSVIDGIFPQWNNPDLDTIITTATDHFMGSQYQAIINNQLLSFLAPTKTPKLITSRGAFDKIIHHQDASPLNAKRNTAFMALENKLHDVFTQNVSQDELLKHALERYKEITHEIAME</sequence>